<dbReference type="EMBL" id="JACHEX010000001">
    <property type="protein sequence ID" value="MBB6062253.1"/>
    <property type="molecule type" value="Genomic_DNA"/>
</dbReference>
<comment type="subcellular location">
    <subcellularLocation>
        <location evidence="1">Cell membrane</location>
    </subcellularLocation>
</comment>
<evidence type="ECO:0000256" key="2">
    <source>
        <dbReference type="ARBA" id="ARBA00022475"/>
    </source>
</evidence>
<evidence type="ECO:0000256" key="3">
    <source>
        <dbReference type="ARBA" id="ARBA00022692"/>
    </source>
</evidence>
<reference evidence="6 7" key="1">
    <citation type="submission" date="2020-08" db="EMBL/GenBank/DDBJ databases">
        <title>Genomic Encyclopedia of Type Strains, Phase IV (KMG-IV): sequencing the most valuable type-strain genomes for metagenomic binning, comparative biology and taxonomic classification.</title>
        <authorList>
            <person name="Goeker M."/>
        </authorList>
    </citation>
    <scope>NUCLEOTIDE SEQUENCE [LARGE SCALE GENOMIC DNA]</scope>
    <source>
        <strain evidence="6 7">DSM 13481</strain>
    </source>
</reference>
<proteinExistence type="predicted"/>
<evidence type="ECO:0000256" key="5">
    <source>
        <dbReference type="ARBA" id="ARBA00023136"/>
    </source>
</evidence>
<gene>
    <name evidence="6" type="ORF">HNP65_000675</name>
</gene>
<sequence>MLIFVAVMLGTYLVIKNRVPRNVGGHFISVIERKFISRNSYIVVVRIVEEYYVILVTENGGTVLKKLDSIESGEFENSNFKLEFFKNIVKKGDKK</sequence>
<dbReference type="Proteomes" id="UP000555828">
    <property type="component" value="Unassembled WGS sequence"/>
</dbReference>
<dbReference type="GO" id="GO:0044781">
    <property type="term" value="P:bacterial-type flagellum organization"/>
    <property type="evidence" value="ECO:0007669"/>
    <property type="project" value="InterPro"/>
</dbReference>
<dbReference type="Pfam" id="PF04347">
    <property type="entry name" value="FliO"/>
    <property type="match status" value="1"/>
</dbReference>
<evidence type="ECO:0000256" key="1">
    <source>
        <dbReference type="ARBA" id="ARBA00004236"/>
    </source>
</evidence>
<comment type="caution">
    <text evidence="6">The sequence shown here is derived from an EMBL/GenBank/DDBJ whole genome shotgun (WGS) entry which is preliminary data.</text>
</comment>
<evidence type="ECO:0000313" key="7">
    <source>
        <dbReference type="Proteomes" id="UP000555828"/>
    </source>
</evidence>
<dbReference type="AlphaFoldDB" id="A0A841GQW4"/>
<protein>
    <submittedName>
        <fullName evidence="6">Flagellar protein FliO/FliZ</fullName>
    </submittedName>
</protein>
<organism evidence="6 7">
    <name type="scientific">Thermosipho japonicus</name>
    <dbReference type="NCBI Taxonomy" id="90323"/>
    <lineage>
        <taxon>Bacteria</taxon>
        <taxon>Thermotogati</taxon>
        <taxon>Thermotogota</taxon>
        <taxon>Thermotogae</taxon>
        <taxon>Thermotogales</taxon>
        <taxon>Fervidobacteriaceae</taxon>
        <taxon>Thermosipho</taxon>
    </lineage>
</organism>
<keyword evidence="6" id="KW-0282">Flagellum</keyword>
<evidence type="ECO:0000313" key="6">
    <source>
        <dbReference type="EMBL" id="MBB6062253.1"/>
    </source>
</evidence>
<dbReference type="GO" id="GO:0016020">
    <property type="term" value="C:membrane"/>
    <property type="evidence" value="ECO:0007669"/>
    <property type="project" value="InterPro"/>
</dbReference>
<keyword evidence="7" id="KW-1185">Reference proteome</keyword>
<keyword evidence="3" id="KW-0812">Transmembrane</keyword>
<keyword evidence="2" id="KW-1003">Cell membrane</keyword>
<keyword evidence="4" id="KW-1133">Transmembrane helix</keyword>
<keyword evidence="6" id="KW-0969">Cilium</keyword>
<keyword evidence="6" id="KW-0966">Cell projection</keyword>
<keyword evidence="5" id="KW-0472">Membrane</keyword>
<name>A0A841GQW4_9BACT</name>
<dbReference type="InterPro" id="IPR022781">
    <property type="entry name" value="Flagellar_biosynth_FliO"/>
</dbReference>
<accession>A0A841GQW4</accession>
<evidence type="ECO:0000256" key="4">
    <source>
        <dbReference type="ARBA" id="ARBA00022989"/>
    </source>
</evidence>